<evidence type="ECO:0000313" key="7">
    <source>
        <dbReference type="EMBL" id="NFV79341.1"/>
    </source>
</evidence>
<feature type="transmembrane region" description="Helical" evidence="6">
    <location>
        <begin position="94"/>
        <end position="116"/>
    </location>
</feature>
<keyword evidence="5 6" id="KW-0472">Membrane</keyword>
<evidence type="ECO:0000256" key="1">
    <source>
        <dbReference type="ARBA" id="ARBA00004141"/>
    </source>
</evidence>
<feature type="transmembrane region" description="Helical" evidence="6">
    <location>
        <begin position="223"/>
        <end position="247"/>
    </location>
</feature>
<feature type="transmembrane region" description="Helical" evidence="6">
    <location>
        <begin position="128"/>
        <end position="151"/>
    </location>
</feature>
<evidence type="ECO:0000256" key="5">
    <source>
        <dbReference type="ARBA" id="ARBA00023136"/>
    </source>
</evidence>
<gene>
    <name evidence="7" type="primary">fetB</name>
    <name evidence="7" type="ORF">G4223_04365</name>
</gene>
<proteinExistence type="inferred from homology"/>
<comment type="similarity">
    <text evidence="2">Belongs to the UPF0014 family.</text>
</comment>
<feature type="transmembrane region" description="Helical" evidence="6">
    <location>
        <begin position="39"/>
        <end position="58"/>
    </location>
</feature>
<keyword evidence="3 6" id="KW-0812">Transmembrane</keyword>
<protein>
    <submittedName>
        <fullName evidence="7">Iron export ABC transporter permease subunit FetB</fullName>
    </submittedName>
</protein>
<dbReference type="EMBL" id="JAAIYP010000026">
    <property type="protein sequence ID" value="NFV79341.1"/>
    <property type="molecule type" value="Genomic_DNA"/>
</dbReference>
<dbReference type="AlphaFoldDB" id="A0A7C9QSZ8"/>
<name>A0A7C9QSZ8_9PROT</name>
<feature type="transmembrane region" description="Helical" evidence="6">
    <location>
        <begin position="64"/>
        <end position="82"/>
    </location>
</feature>
<accession>A0A7C9QSZ8</accession>
<comment type="caution">
    <text evidence="7">The sequence shown here is derived from an EMBL/GenBank/DDBJ whole genome shotgun (WGS) entry which is preliminary data.</text>
</comment>
<dbReference type="Pfam" id="PF03649">
    <property type="entry name" value="UPF0014"/>
    <property type="match status" value="1"/>
</dbReference>
<feature type="transmembrane region" description="Helical" evidence="6">
    <location>
        <begin position="183"/>
        <end position="203"/>
    </location>
</feature>
<dbReference type="PANTHER" id="PTHR30028:SF0">
    <property type="entry name" value="PROTEIN ALUMINUM SENSITIVE 3"/>
    <property type="match status" value="1"/>
</dbReference>
<evidence type="ECO:0000256" key="4">
    <source>
        <dbReference type="ARBA" id="ARBA00022989"/>
    </source>
</evidence>
<dbReference type="GO" id="GO:0005886">
    <property type="term" value="C:plasma membrane"/>
    <property type="evidence" value="ECO:0007669"/>
    <property type="project" value="TreeGrafter"/>
</dbReference>
<keyword evidence="8" id="KW-1185">Reference proteome</keyword>
<evidence type="ECO:0000313" key="8">
    <source>
        <dbReference type="Proteomes" id="UP000480684"/>
    </source>
</evidence>
<reference evidence="7 8" key="1">
    <citation type="submission" date="2020-02" db="EMBL/GenBank/DDBJ databases">
        <authorList>
            <person name="Dziuba M."/>
            <person name="Kuznetsov B."/>
            <person name="Mardanov A."/>
            <person name="Ravin N."/>
            <person name="Grouzdev D."/>
        </authorList>
    </citation>
    <scope>NUCLEOTIDE SEQUENCE [LARGE SCALE GENOMIC DNA]</scope>
    <source>
        <strain evidence="7 8">SpK</strain>
    </source>
</reference>
<evidence type="ECO:0000256" key="3">
    <source>
        <dbReference type="ARBA" id="ARBA00022692"/>
    </source>
</evidence>
<comment type="subcellular location">
    <subcellularLocation>
        <location evidence="1">Membrane</location>
        <topology evidence="1">Multi-pass membrane protein</topology>
    </subcellularLocation>
</comment>
<organism evidence="7 8">
    <name type="scientific">Magnetospirillum aberrantis SpK</name>
    <dbReference type="NCBI Taxonomy" id="908842"/>
    <lineage>
        <taxon>Bacteria</taxon>
        <taxon>Pseudomonadati</taxon>
        <taxon>Pseudomonadota</taxon>
        <taxon>Alphaproteobacteria</taxon>
        <taxon>Rhodospirillales</taxon>
        <taxon>Rhodospirillaceae</taxon>
        <taxon>Magnetospirillum</taxon>
    </lineage>
</organism>
<dbReference type="InterPro" id="IPR005226">
    <property type="entry name" value="UPF0014_fam"/>
</dbReference>
<feature type="transmembrane region" description="Helical" evidence="6">
    <location>
        <begin position="12"/>
        <end position="32"/>
    </location>
</feature>
<dbReference type="RefSeq" id="WP_163675533.1">
    <property type="nucleotide sequence ID" value="NZ_JAAIYP010000026.1"/>
</dbReference>
<evidence type="ECO:0000256" key="6">
    <source>
        <dbReference type="SAM" id="Phobius"/>
    </source>
</evidence>
<dbReference type="Proteomes" id="UP000480684">
    <property type="component" value="Unassembled WGS sequence"/>
</dbReference>
<sequence>MSYIRLDLFDILIAGVLVLMNGALSVALGLGIARKMLVAAIRMVVQLLLVGMVLTWLFATVSPWLTMAIAFAMVLFAGREIMARQDRRLTGWWGYGLGTGCMFLAAGVVTVFGLTTQLRPDPWYDPRYAIPLLGMVLGNTMTGIALGLNTLSGAVRLRRSAIEARLALGDDRRQAMAPLVRQALSTAMTPVVNSMAATGLVSLPGMMTGQILGGVEPVEAVKYQILVMFLIAGGSGLGAVVAVLGGARRLTDGRHRVRLDRLE</sequence>
<keyword evidence="4 6" id="KW-1133">Transmembrane helix</keyword>
<evidence type="ECO:0000256" key="2">
    <source>
        <dbReference type="ARBA" id="ARBA00005268"/>
    </source>
</evidence>
<dbReference type="PANTHER" id="PTHR30028">
    <property type="entry name" value="UPF0014 INNER MEMBRANE PROTEIN YBBM-RELATED"/>
    <property type="match status" value="1"/>
</dbReference>